<dbReference type="InterPro" id="IPR031807">
    <property type="entry name" value="HicB-like"/>
</dbReference>
<dbReference type="PANTHER" id="PTHR34504:SF2">
    <property type="entry name" value="UPF0150 PROTEIN SSL0259"/>
    <property type="match status" value="1"/>
</dbReference>
<dbReference type="Gene3D" id="3.30.160.250">
    <property type="match status" value="1"/>
</dbReference>
<proteinExistence type="predicted"/>
<organism evidence="2 3">
    <name type="scientific">Phormidium nigroviride PCC 7112</name>
    <dbReference type="NCBI Taxonomy" id="179408"/>
    <lineage>
        <taxon>Bacteria</taxon>
        <taxon>Bacillati</taxon>
        <taxon>Cyanobacteriota</taxon>
        <taxon>Cyanophyceae</taxon>
        <taxon>Oscillatoriophycideae</taxon>
        <taxon>Oscillatoriales</taxon>
        <taxon>Oscillatoriaceae</taxon>
        <taxon>Phormidium</taxon>
    </lineage>
</organism>
<dbReference type="OrthoDB" id="5419659at2"/>
<keyword evidence="3" id="KW-1185">Reference proteome</keyword>
<name>K9VPY8_9CYAN</name>
<dbReference type="STRING" id="179408.Osc7112_5034"/>
<dbReference type="KEGG" id="oni:Osc7112_5034"/>
<dbReference type="GO" id="GO:0006355">
    <property type="term" value="P:regulation of DNA-templated transcription"/>
    <property type="evidence" value="ECO:0007669"/>
    <property type="project" value="InterPro"/>
</dbReference>
<accession>K9VPY8</accession>
<dbReference type="AlphaFoldDB" id="K9VPY8"/>
<dbReference type="SUPFAM" id="SSF143100">
    <property type="entry name" value="TTHA1013/TTHA0281-like"/>
    <property type="match status" value="1"/>
</dbReference>
<dbReference type="InterPro" id="IPR051404">
    <property type="entry name" value="TA_system_antitoxin"/>
</dbReference>
<dbReference type="Proteomes" id="UP000010478">
    <property type="component" value="Chromosome"/>
</dbReference>
<dbReference type="EMBL" id="CP003614">
    <property type="protein sequence ID" value="AFZ09300.1"/>
    <property type="molecule type" value="Genomic_DNA"/>
</dbReference>
<sequence>MNQKMKVKLKSLEYYLSLKYPISFYPESEGYTAIIKDLPGCMSQGETLSEAMENIQEARELWIETAYECEDEIPLPTTEIEYSGNLSLQIPKSLHLSLAEKAEREGVSLDQYILVVLSKAG</sequence>
<dbReference type="PANTHER" id="PTHR34504">
    <property type="entry name" value="ANTITOXIN HICB"/>
    <property type="match status" value="1"/>
</dbReference>
<reference evidence="2 3" key="1">
    <citation type="submission" date="2012-05" db="EMBL/GenBank/DDBJ databases">
        <title>Finished chromosome of genome of Oscillatoria sp. PCC 7112.</title>
        <authorList>
            <consortium name="US DOE Joint Genome Institute"/>
            <person name="Gugger M."/>
            <person name="Coursin T."/>
            <person name="Rippka R."/>
            <person name="Tandeau De Marsac N."/>
            <person name="Huntemann M."/>
            <person name="Wei C.-L."/>
            <person name="Han J."/>
            <person name="Detter J.C."/>
            <person name="Han C."/>
            <person name="Tapia R."/>
            <person name="Davenport K."/>
            <person name="Daligault H."/>
            <person name="Erkkila T."/>
            <person name="Gu W."/>
            <person name="Munk A.C.C."/>
            <person name="Teshima H."/>
            <person name="Xu Y."/>
            <person name="Chain P."/>
            <person name="Chen A."/>
            <person name="Krypides N."/>
            <person name="Mavromatis K."/>
            <person name="Markowitz V."/>
            <person name="Szeto E."/>
            <person name="Ivanova N."/>
            <person name="Mikhailova N."/>
            <person name="Ovchinnikova G."/>
            <person name="Pagani I."/>
            <person name="Pati A."/>
            <person name="Goodwin L."/>
            <person name="Peters L."/>
            <person name="Pitluck S."/>
            <person name="Woyke T."/>
            <person name="Kerfeld C."/>
        </authorList>
    </citation>
    <scope>NUCLEOTIDE SEQUENCE [LARGE SCALE GENOMIC DNA]</scope>
    <source>
        <strain evidence="2 3">PCC 7112</strain>
    </source>
</reference>
<dbReference type="PATRIC" id="fig|179408.3.peg.6266"/>
<evidence type="ECO:0000259" key="1">
    <source>
        <dbReference type="Pfam" id="PF15919"/>
    </source>
</evidence>
<dbReference type="RefSeq" id="WP_015178526.1">
    <property type="nucleotide sequence ID" value="NC_019729.1"/>
</dbReference>
<dbReference type="HOGENOM" id="CLU_125405_0_0_3"/>
<dbReference type="InterPro" id="IPR035069">
    <property type="entry name" value="TTHA1013/TTHA0281-like"/>
</dbReference>
<gene>
    <name evidence="2" type="ORF">Osc7112_5034</name>
</gene>
<dbReference type="SUPFAM" id="SSF47598">
    <property type="entry name" value="Ribbon-helix-helix"/>
    <property type="match status" value="1"/>
</dbReference>
<dbReference type="eggNOG" id="COG1598">
    <property type="taxonomic scope" value="Bacteria"/>
</dbReference>
<feature type="domain" description="HicB-like antitoxin of toxin-antitoxin system" evidence="1">
    <location>
        <begin position="20"/>
        <end position="82"/>
    </location>
</feature>
<evidence type="ECO:0000313" key="2">
    <source>
        <dbReference type="EMBL" id="AFZ09300.1"/>
    </source>
</evidence>
<protein>
    <submittedName>
        <fullName evidence="2">Uncharacterized protein family UPF0150</fullName>
    </submittedName>
</protein>
<dbReference type="InterPro" id="IPR010985">
    <property type="entry name" value="Ribbon_hlx_hlx"/>
</dbReference>
<evidence type="ECO:0000313" key="3">
    <source>
        <dbReference type="Proteomes" id="UP000010478"/>
    </source>
</evidence>
<dbReference type="Pfam" id="PF15919">
    <property type="entry name" value="HicB_lk_antitox"/>
    <property type="match status" value="1"/>
</dbReference>